<keyword evidence="1" id="KW-0812">Transmembrane</keyword>
<dbReference type="HOGENOM" id="CLU_3387467_0_0_2"/>
<accession>E0SPK1</accession>
<dbReference type="KEGG" id="iag:Igag_1251"/>
<organism evidence="2 3">
    <name type="scientific">Ignisphaera aggregans (strain DSM 17230 / JCM 13409 / AQ1.S1)</name>
    <dbReference type="NCBI Taxonomy" id="583356"/>
    <lineage>
        <taxon>Archaea</taxon>
        <taxon>Thermoproteota</taxon>
        <taxon>Thermoprotei</taxon>
        <taxon>Desulfurococcales</taxon>
        <taxon>Desulfurococcaceae</taxon>
        <taxon>Ignisphaera</taxon>
    </lineage>
</organism>
<protein>
    <submittedName>
        <fullName evidence="2">Uncharacterized protein</fullName>
    </submittedName>
</protein>
<dbReference type="Proteomes" id="UP000001304">
    <property type="component" value="Chromosome"/>
</dbReference>
<reference evidence="2 3" key="1">
    <citation type="journal article" date="2010" name="Stand. Genomic Sci.">
        <title>Complete genome sequence of Ignisphaera aggregans type strain (AQ1.S1).</title>
        <authorList>
            <person name="Goker M."/>
            <person name="Held B."/>
            <person name="Lapidus A."/>
            <person name="Nolan M."/>
            <person name="Spring S."/>
            <person name="Yasawong M."/>
            <person name="Lucas S."/>
            <person name="Glavina Del Rio T."/>
            <person name="Tice H."/>
            <person name="Cheng J.F."/>
            <person name="Goodwin L."/>
            <person name="Tapia R."/>
            <person name="Pitluck S."/>
            <person name="Liolios K."/>
            <person name="Ivanova N."/>
            <person name="Mavromatis K."/>
            <person name="Mikhailova N."/>
            <person name="Pati A."/>
            <person name="Chen A."/>
            <person name="Palaniappan K."/>
            <person name="Brambilla E."/>
            <person name="Land M."/>
            <person name="Hauser L."/>
            <person name="Chang Y.J."/>
            <person name="Jeffries C.D."/>
            <person name="Brettin T."/>
            <person name="Detter J.C."/>
            <person name="Han C."/>
            <person name="Rohde M."/>
            <person name="Sikorski J."/>
            <person name="Woyke T."/>
            <person name="Bristow J."/>
            <person name="Eisen J.A."/>
            <person name="Markowitz V."/>
            <person name="Hugenholtz P."/>
            <person name="Kyrpides N.C."/>
            <person name="Klenk H.P."/>
        </authorList>
    </citation>
    <scope>NUCLEOTIDE SEQUENCE [LARGE SCALE GENOMIC DNA]</scope>
    <source>
        <strain evidence="3">DSM 17230 / JCM 13409 / AQ1.S1</strain>
    </source>
</reference>
<evidence type="ECO:0000256" key="1">
    <source>
        <dbReference type="SAM" id="Phobius"/>
    </source>
</evidence>
<gene>
    <name evidence="2" type="ordered locus">Igag_1251</name>
</gene>
<dbReference type="AlphaFoldDB" id="E0SPK1"/>
<evidence type="ECO:0000313" key="2">
    <source>
        <dbReference type="EMBL" id="ADM28057.1"/>
    </source>
</evidence>
<proteinExistence type="predicted"/>
<name>E0SPK1_IGNAA</name>
<dbReference type="BioCyc" id="IAGG583356:GHAH-1231-MONOMER"/>
<dbReference type="EMBL" id="CP002098">
    <property type="protein sequence ID" value="ADM28057.1"/>
    <property type="molecule type" value="Genomic_DNA"/>
</dbReference>
<keyword evidence="3" id="KW-1185">Reference proteome</keyword>
<evidence type="ECO:0000313" key="3">
    <source>
        <dbReference type="Proteomes" id="UP000001304"/>
    </source>
</evidence>
<feature type="transmembrane region" description="Helical" evidence="1">
    <location>
        <begin position="6"/>
        <end position="27"/>
    </location>
</feature>
<keyword evidence="1" id="KW-0472">Membrane</keyword>
<sequence>MTIGHTYWIFIIADVYAIGVPIGGDALRPNRL</sequence>
<keyword evidence="1" id="KW-1133">Transmembrane helix</keyword>